<dbReference type="Pfam" id="PF13570">
    <property type="entry name" value="Beta-prop_ACSF4"/>
    <property type="match status" value="1"/>
</dbReference>
<sequence length="283" mass="30309">MGRVRRRTIGPVGHGCGLRIGKGENPRCGSYDHYLYALNYKDRCCTYKISCGGSIYGSPAIDMAQNIIYVTSASGLVTAVSFKEPSFRVLWQYEAGAPIFGSLAIDHQSGKVICCLVNGLVMALNSQGSIVWKCSLNIFISVQIHNLLLKIQATVGGPIFAGACLSPTLPHQVSGALLWVYKAGDPITASAFVDELLTSESSGPSERFACICTSSGKVHVIRIRADAKYNQEQAGEGVKSEELVQGVASINLPGDIFSSPLMVGGRIFVGCRDDRLHCLTITT</sequence>
<evidence type="ECO:0000313" key="3">
    <source>
        <dbReference type="Proteomes" id="UP000604825"/>
    </source>
</evidence>
<reference evidence="2" key="1">
    <citation type="submission" date="2020-10" db="EMBL/GenBank/DDBJ databases">
        <authorList>
            <person name="Han B."/>
            <person name="Lu T."/>
            <person name="Zhao Q."/>
            <person name="Huang X."/>
            <person name="Zhao Y."/>
        </authorList>
    </citation>
    <scope>NUCLEOTIDE SEQUENCE</scope>
</reference>
<dbReference type="InterPro" id="IPR052091">
    <property type="entry name" value="Beta-ala_Activ/Resist"/>
</dbReference>
<dbReference type="PANTHER" id="PTHR44394">
    <property type="entry name" value="BETA-ALANINE-ACTIVATING ENZYME"/>
    <property type="match status" value="1"/>
</dbReference>
<gene>
    <name evidence="2" type="ORF">NCGR_LOCUS62116</name>
</gene>
<dbReference type="Gene3D" id="2.130.10.10">
    <property type="entry name" value="YVTN repeat-like/Quinoprotein amine dehydrogenase"/>
    <property type="match status" value="1"/>
</dbReference>
<dbReference type="Gene3D" id="2.40.10.480">
    <property type="match status" value="1"/>
</dbReference>
<feature type="domain" description="Pyrrolo-quinoline quinone repeat" evidence="1">
    <location>
        <begin position="28"/>
        <end position="281"/>
    </location>
</feature>
<proteinExistence type="predicted"/>
<dbReference type="OrthoDB" id="408177at2759"/>
<dbReference type="Proteomes" id="UP000604825">
    <property type="component" value="Unassembled WGS sequence"/>
</dbReference>
<dbReference type="InterPro" id="IPR011047">
    <property type="entry name" value="Quinoprotein_ADH-like_sf"/>
</dbReference>
<dbReference type="InterPro" id="IPR002372">
    <property type="entry name" value="PQQ_rpt_dom"/>
</dbReference>
<dbReference type="GO" id="GO:0043041">
    <property type="term" value="P:amino acid activation for nonribosomal peptide biosynthetic process"/>
    <property type="evidence" value="ECO:0007669"/>
    <property type="project" value="TreeGrafter"/>
</dbReference>
<evidence type="ECO:0000313" key="2">
    <source>
        <dbReference type="EMBL" id="CAD6338018.1"/>
    </source>
</evidence>
<accession>A0A811SBS6</accession>
<comment type="caution">
    <text evidence="2">The sequence shown here is derived from an EMBL/GenBank/DDBJ whole genome shotgun (WGS) entry which is preliminary data.</text>
</comment>
<dbReference type="InterPro" id="IPR015943">
    <property type="entry name" value="WD40/YVTN_repeat-like_dom_sf"/>
</dbReference>
<evidence type="ECO:0000259" key="1">
    <source>
        <dbReference type="Pfam" id="PF13570"/>
    </source>
</evidence>
<dbReference type="SUPFAM" id="SSF50998">
    <property type="entry name" value="Quinoprotein alcohol dehydrogenase-like"/>
    <property type="match status" value="1"/>
</dbReference>
<dbReference type="EMBL" id="CAJGYO010000018">
    <property type="protein sequence ID" value="CAD6338018.1"/>
    <property type="molecule type" value="Genomic_DNA"/>
</dbReference>
<name>A0A811SBS6_9POAL</name>
<dbReference type="PANTHER" id="PTHR44394:SF1">
    <property type="entry name" value="BETA-ALANINE-ACTIVATING ENZYME"/>
    <property type="match status" value="1"/>
</dbReference>
<dbReference type="AlphaFoldDB" id="A0A811SBS6"/>
<organism evidence="2 3">
    <name type="scientific">Miscanthus lutarioriparius</name>
    <dbReference type="NCBI Taxonomy" id="422564"/>
    <lineage>
        <taxon>Eukaryota</taxon>
        <taxon>Viridiplantae</taxon>
        <taxon>Streptophyta</taxon>
        <taxon>Embryophyta</taxon>
        <taxon>Tracheophyta</taxon>
        <taxon>Spermatophyta</taxon>
        <taxon>Magnoliopsida</taxon>
        <taxon>Liliopsida</taxon>
        <taxon>Poales</taxon>
        <taxon>Poaceae</taxon>
        <taxon>PACMAD clade</taxon>
        <taxon>Panicoideae</taxon>
        <taxon>Andropogonodae</taxon>
        <taxon>Andropogoneae</taxon>
        <taxon>Saccharinae</taxon>
        <taxon>Miscanthus</taxon>
    </lineage>
</organism>
<keyword evidence="3" id="KW-1185">Reference proteome</keyword>
<protein>
    <recommendedName>
        <fullName evidence="1">Pyrrolo-quinoline quinone repeat domain-containing protein</fullName>
    </recommendedName>
</protein>